<reference evidence="1" key="1">
    <citation type="submission" date="2021-12" db="EMBL/GenBank/DDBJ databases">
        <authorList>
            <person name="Veyrier F.J."/>
        </authorList>
    </citation>
    <scope>NUCLEOTIDE SEQUENCE</scope>
    <source>
        <strain evidence="1">SAG 1488-6</strain>
    </source>
</reference>
<dbReference type="EMBL" id="CP091512">
    <property type="protein sequence ID" value="UOO93134.1"/>
    <property type="molecule type" value="Genomic_DNA"/>
</dbReference>
<dbReference type="PANTHER" id="PTHR35802:SF1">
    <property type="entry name" value="PROTEASE SYNTHASE AND SPORULATION PROTEIN PAI 2"/>
    <property type="match status" value="1"/>
</dbReference>
<dbReference type="Pfam" id="PF04299">
    <property type="entry name" value="FMN_bind_2"/>
    <property type="match status" value="1"/>
</dbReference>
<dbReference type="PIRSF" id="PIRSF010372">
    <property type="entry name" value="PaiB"/>
    <property type="match status" value="1"/>
</dbReference>
<evidence type="ECO:0000313" key="1">
    <source>
        <dbReference type="EMBL" id="UOO93134.1"/>
    </source>
</evidence>
<accession>A0ABY4ECL9</accession>
<proteinExistence type="predicted"/>
<protein>
    <submittedName>
        <fullName evidence="1">FMN-binding negative transcriptional regulator</fullName>
    </submittedName>
</protein>
<organism evidence="1 2">
    <name type="scientific">Vitreoscilla stercoraria</name>
    <dbReference type="NCBI Taxonomy" id="61"/>
    <lineage>
        <taxon>Bacteria</taxon>
        <taxon>Pseudomonadati</taxon>
        <taxon>Pseudomonadota</taxon>
        <taxon>Betaproteobacteria</taxon>
        <taxon>Neisseriales</taxon>
        <taxon>Neisseriaceae</taxon>
        <taxon>Vitreoscilla</taxon>
    </lineage>
</organism>
<gene>
    <name evidence="1" type="ORF">LVJ81_03630</name>
</gene>
<dbReference type="Proteomes" id="UP000832034">
    <property type="component" value="Chromosome"/>
</dbReference>
<keyword evidence="2" id="KW-1185">Reference proteome</keyword>
<dbReference type="InterPro" id="IPR012349">
    <property type="entry name" value="Split_barrel_FMN-bd"/>
</dbReference>
<name>A0ABY4ECL9_VITST</name>
<dbReference type="Gene3D" id="2.30.110.10">
    <property type="entry name" value="Electron Transport, Fmn-binding Protein, Chain A"/>
    <property type="match status" value="1"/>
</dbReference>
<dbReference type="InterPro" id="IPR007396">
    <property type="entry name" value="TR_PAI2-type"/>
</dbReference>
<dbReference type="PANTHER" id="PTHR35802">
    <property type="entry name" value="PROTEASE SYNTHASE AND SPORULATION PROTEIN PAI 2"/>
    <property type="match status" value="1"/>
</dbReference>
<dbReference type="SUPFAM" id="SSF50475">
    <property type="entry name" value="FMN-binding split barrel"/>
    <property type="match status" value="1"/>
</dbReference>
<sequence length="207" mass="23184">MYIPTEFQEVRPETIQALIQNYPLACLVAQTATGLSAIHLPLLMKSDTVLLGHLAVASDWHLAVPEGQEILCVFQGENAYISANDYPSKLRDHRKVPTWNYQVVHIHGTVSYLTDQKSKLAAVGMLTKKQERVANGEAAWKMSDAPKDYLLEQLAYLAVLEINIHKIEAQSKLSQNREAQDFDAVIEKLYGRGKHVLADNMSDLKSI</sequence>
<dbReference type="RefSeq" id="WP_019958753.1">
    <property type="nucleotide sequence ID" value="NZ_CP091512.1"/>
</dbReference>
<evidence type="ECO:0000313" key="2">
    <source>
        <dbReference type="Proteomes" id="UP000832034"/>
    </source>
</evidence>
<reference evidence="1" key="2">
    <citation type="journal article" date="2022" name="Res Sq">
        <title>Evolution of multicellular longitudinally dividing oral cavity symbionts (Neisseriaceae).</title>
        <authorList>
            <person name="Nyongesa S."/>
            <person name="Weber P."/>
            <person name="Bernet E."/>
            <person name="Pullido F."/>
            <person name="Nieckarz M."/>
            <person name="Delaby M."/>
            <person name="Nieves C."/>
            <person name="Viehboeck T."/>
            <person name="Krause N."/>
            <person name="Rivera-Millot A."/>
            <person name="Nakamura A."/>
            <person name="Vischer N."/>
            <person name="VanNieuwenhze M."/>
            <person name="Brun Y."/>
            <person name="Cava F."/>
            <person name="Bulgheresi S."/>
            <person name="Veyrier F."/>
        </authorList>
    </citation>
    <scope>NUCLEOTIDE SEQUENCE</scope>
    <source>
        <strain evidence="1">SAG 1488-6</strain>
    </source>
</reference>